<evidence type="ECO:0000256" key="2">
    <source>
        <dbReference type="ARBA" id="ARBA00022448"/>
    </source>
</evidence>
<dbReference type="SMART" id="SM00382">
    <property type="entry name" value="AAA"/>
    <property type="match status" value="1"/>
</dbReference>
<organism evidence="6 7">
    <name type="scientific">Pseudomonas brassicacearum</name>
    <dbReference type="NCBI Taxonomy" id="930166"/>
    <lineage>
        <taxon>Bacteria</taxon>
        <taxon>Pseudomonadati</taxon>
        <taxon>Pseudomonadota</taxon>
        <taxon>Gammaproteobacteria</taxon>
        <taxon>Pseudomonadales</taxon>
        <taxon>Pseudomonadaceae</taxon>
        <taxon>Pseudomonas</taxon>
    </lineage>
</organism>
<dbReference type="SUPFAM" id="SSF52540">
    <property type="entry name" value="P-loop containing nucleoside triphosphate hydrolases"/>
    <property type="match status" value="1"/>
</dbReference>
<evidence type="ECO:0000256" key="4">
    <source>
        <dbReference type="ARBA" id="ARBA00022840"/>
    </source>
</evidence>
<dbReference type="AlphaFoldDB" id="A0A423G0Q0"/>
<dbReference type="Proteomes" id="UP000284049">
    <property type="component" value="Unassembled WGS sequence"/>
</dbReference>
<evidence type="ECO:0000313" key="6">
    <source>
        <dbReference type="EMBL" id="ROM78724.1"/>
    </source>
</evidence>
<dbReference type="EMBL" id="MOBC01000012">
    <property type="protein sequence ID" value="ROM78724.1"/>
    <property type="molecule type" value="Genomic_DNA"/>
</dbReference>
<accession>A0A423G0Q0</accession>
<dbReference type="CDD" id="cd10147">
    <property type="entry name" value="Wzt_C-like"/>
    <property type="match status" value="1"/>
</dbReference>
<dbReference type="GO" id="GO:0016887">
    <property type="term" value="F:ATP hydrolysis activity"/>
    <property type="evidence" value="ECO:0007669"/>
    <property type="project" value="InterPro"/>
</dbReference>
<dbReference type="PANTHER" id="PTHR46743:SF2">
    <property type="entry name" value="TEICHOIC ACIDS EXPORT ATP-BINDING PROTEIN TAGH"/>
    <property type="match status" value="1"/>
</dbReference>
<dbReference type="GO" id="GO:0005524">
    <property type="term" value="F:ATP binding"/>
    <property type="evidence" value="ECO:0007669"/>
    <property type="project" value="UniProtKB-KW"/>
</dbReference>
<dbReference type="PANTHER" id="PTHR46743">
    <property type="entry name" value="TEICHOIC ACIDS EXPORT ATP-BINDING PROTEIN TAGH"/>
    <property type="match status" value="1"/>
</dbReference>
<dbReference type="Pfam" id="PF00005">
    <property type="entry name" value="ABC_tran"/>
    <property type="match status" value="1"/>
</dbReference>
<gene>
    <name evidence="6" type="ORF">BK652_22555</name>
</gene>
<evidence type="ECO:0000256" key="3">
    <source>
        <dbReference type="ARBA" id="ARBA00022741"/>
    </source>
</evidence>
<dbReference type="InterPro" id="IPR050683">
    <property type="entry name" value="Bact_Polysacc_Export_ATP-bd"/>
</dbReference>
<evidence type="ECO:0000259" key="5">
    <source>
        <dbReference type="PROSITE" id="PS50893"/>
    </source>
</evidence>
<dbReference type="InterPro" id="IPR015860">
    <property type="entry name" value="ABC_transpr_TagH-like"/>
</dbReference>
<keyword evidence="4" id="KW-0067">ATP-binding</keyword>
<dbReference type="Gene3D" id="2.70.50.60">
    <property type="entry name" value="abc- transporter (atp binding component) like domain"/>
    <property type="match status" value="1"/>
</dbReference>
<dbReference type="InterPro" id="IPR003439">
    <property type="entry name" value="ABC_transporter-like_ATP-bd"/>
</dbReference>
<proteinExistence type="inferred from homology"/>
<comment type="similarity">
    <text evidence="1">Belongs to the ABC transporter superfamily.</text>
</comment>
<dbReference type="GO" id="GO:0140359">
    <property type="term" value="F:ABC-type transporter activity"/>
    <property type="evidence" value="ECO:0007669"/>
    <property type="project" value="InterPro"/>
</dbReference>
<keyword evidence="2" id="KW-0813">Transport</keyword>
<protein>
    <recommendedName>
        <fullName evidence="5">ABC transporter domain-containing protein</fullName>
    </recommendedName>
</protein>
<evidence type="ECO:0000313" key="7">
    <source>
        <dbReference type="Proteomes" id="UP000284049"/>
    </source>
</evidence>
<dbReference type="PROSITE" id="PS50893">
    <property type="entry name" value="ABC_TRANSPORTER_2"/>
    <property type="match status" value="1"/>
</dbReference>
<dbReference type="CDD" id="cd03220">
    <property type="entry name" value="ABC_KpsT_Wzt"/>
    <property type="match status" value="1"/>
</dbReference>
<dbReference type="GO" id="GO:0016020">
    <property type="term" value="C:membrane"/>
    <property type="evidence" value="ECO:0007669"/>
    <property type="project" value="InterPro"/>
</dbReference>
<evidence type="ECO:0000256" key="1">
    <source>
        <dbReference type="ARBA" id="ARBA00005417"/>
    </source>
</evidence>
<comment type="caution">
    <text evidence="6">The sequence shown here is derived from an EMBL/GenBank/DDBJ whole genome shotgun (WGS) entry which is preliminary data.</text>
</comment>
<feature type="domain" description="ABC transporter" evidence="5">
    <location>
        <begin position="6"/>
        <end position="248"/>
    </location>
</feature>
<dbReference type="Gene3D" id="3.40.50.300">
    <property type="entry name" value="P-loop containing nucleotide triphosphate hydrolases"/>
    <property type="match status" value="1"/>
</dbReference>
<reference evidence="6 7" key="1">
    <citation type="submission" date="2016-10" db="EMBL/GenBank/DDBJ databases">
        <title>Comparative genome analysis of multiple Pseudomonas spp. focuses on biocontrol and plant growth promoting traits.</title>
        <authorList>
            <person name="Tao X.-Y."/>
            <person name="Taylor C.G."/>
        </authorList>
    </citation>
    <scope>NUCLEOTIDE SEQUENCE [LARGE SCALE GENOMIC DNA]</scope>
    <source>
        <strain evidence="6 7">Wood3</strain>
    </source>
</reference>
<dbReference type="InterPro" id="IPR029439">
    <property type="entry name" value="Wzt_C"/>
</dbReference>
<sequence length="593" mass="65410">MSEPIIELASIAKMYRIFRSPRHRMVEALGFPVARSTYDEFWAVRNLSLTIKPGERVGLVGRNGAGKSTMLKLIAGLIQPTEGTVKVRGKVQALMELGTGFHPEFTGRTNVMSSFAYQGVTGARARKLLDDVLEFAELEEFIDKPVKTYSSGMYSRLAFAAATAIRPEILIIDEILGAGDSYFAGKSAKRMRTLTAEGSTVLFVSHDMSAVQMICDRAIWVERGRIVADGDPIEIGRSYAASIRKQEELRLRAINLKLSRGDVSELLTDTEVDRVSVLRFISAADDAPTTPLAVFEMTLEHKGEVIDNVLVGEALDDDRNQRLHLLTAHGYMNWGAPSKTSEGISYREFKDCGGQYKHAPVSIKVPLGLGELGEFAVTIRHTGTGAGETVYCQIFDGLEYITIGTLEPAAENGQMISQRFALSSFVPSATDNAPAVAERSDFEYGEGSAWIDGVDFLDRHQESRRVFSFGEPLYVHVKWGAKVDIPCMSFIICIYGMDGRCVAQVVSPFISSTRDRRTGLVKAQFDPLMVGVGDYVISVGIFDGMTESQASGEHPLDVHDRQYRIRVTAPLDVRMERGLVVHPVEWVNLESVE</sequence>
<dbReference type="Pfam" id="PF14524">
    <property type="entry name" value="Wzt_C"/>
    <property type="match status" value="1"/>
</dbReference>
<dbReference type="InterPro" id="IPR003593">
    <property type="entry name" value="AAA+_ATPase"/>
</dbReference>
<name>A0A423G0Q0_9PSED</name>
<keyword evidence="3" id="KW-0547">Nucleotide-binding</keyword>
<dbReference type="InterPro" id="IPR027417">
    <property type="entry name" value="P-loop_NTPase"/>
</dbReference>